<accession>A0A3B0RCK4</accession>
<keyword evidence="4 7" id="KW-0812">Transmembrane</keyword>
<organism evidence="10">
    <name type="scientific">hydrothermal vent metagenome</name>
    <dbReference type="NCBI Taxonomy" id="652676"/>
    <lineage>
        <taxon>unclassified sequences</taxon>
        <taxon>metagenomes</taxon>
        <taxon>ecological metagenomes</taxon>
    </lineage>
</organism>
<proteinExistence type="predicted"/>
<name>A0A3B0RCK4_9ZZZZ</name>
<dbReference type="Pfam" id="PF02687">
    <property type="entry name" value="FtsX"/>
    <property type="match status" value="1"/>
</dbReference>
<dbReference type="InterPro" id="IPR011925">
    <property type="entry name" value="LolCE_TM"/>
</dbReference>
<dbReference type="GO" id="GO:0042953">
    <property type="term" value="P:lipoprotein transport"/>
    <property type="evidence" value="ECO:0007669"/>
    <property type="project" value="InterPro"/>
</dbReference>
<feature type="transmembrane region" description="Helical" evidence="7">
    <location>
        <begin position="30"/>
        <end position="57"/>
    </location>
</feature>
<evidence type="ECO:0000256" key="7">
    <source>
        <dbReference type="SAM" id="Phobius"/>
    </source>
</evidence>
<dbReference type="GO" id="GO:0044874">
    <property type="term" value="P:lipoprotein localization to outer membrane"/>
    <property type="evidence" value="ECO:0007669"/>
    <property type="project" value="TreeGrafter"/>
</dbReference>
<feature type="transmembrane region" description="Helical" evidence="7">
    <location>
        <begin position="282"/>
        <end position="308"/>
    </location>
</feature>
<dbReference type="PANTHER" id="PTHR30489:SF0">
    <property type="entry name" value="LIPOPROTEIN-RELEASING SYSTEM TRANSMEMBRANE PROTEIN LOLE"/>
    <property type="match status" value="1"/>
</dbReference>
<dbReference type="Pfam" id="PF12704">
    <property type="entry name" value="MacB_PCD"/>
    <property type="match status" value="1"/>
</dbReference>
<evidence type="ECO:0000256" key="6">
    <source>
        <dbReference type="ARBA" id="ARBA00023136"/>
    </source>
</evidence>
<dbReference type="InterPro" id="IPR051447">
    <property type="entry name" value="Lipoprotein-release_system"/>
</dbReference>
<dbReference type="NCBIfam" id="TIGR02212">
    <property type="entry name" value="lolCE"/>
    <property type="match status" value="1"/>
</dbReference>
<evidence type="ECO:0000259" key="8">
    <source>
        <dbReference type="Pfam" id="PF02687"/>
    </source>
</evidence>
<evidence type="ECO:0000256" key="2">
    <source>
        <dbReference type="ARBA" id="ARBA00022448"/>
    </source>
</evidence>
<evidence type="ECO:0000313" key="10">
    <source>
        <dbReference type="EMBL" id="VAV86646.1"/>
    </source>
</evidence>
<feature type="transmembrane region" description="Helical" evidence="7">
    <location>
        <begin position="329"/>
        <end position="354"/>
    </location>
</feature>
<protein>
    <submittedName>
        <fullName evidence="10">Lipoprotein releasing system transmembrane protein LolC/LolE</fullName>
    </submittedName>
</protein>
<keyword evidence="5 7" id="KW-1133">Transmembrane helix</keyword>
<gene>
    <name evidence="10" type="ORF">MNBD_ALPHA08-556</name>
</gene>
<evidence type="ECO:0000259" key="9">
    <source>
        <dbReference type="Pfam" id="PF12704"/>
    </source>
</evidence>
<evidence type="ECO:0000256" key="1">
    <source>
        <dbReference type="ARBA" id="ARBA00004651"/>
    </source>
</evidence>
<keyword evidence="10" id="KW-0449">Lipoprotein</keyword>
<keyword evidence="2" id="KW-0813">Transport</keyword>
<dbReference type="EMBL" id="UOEC01000010">
    <property type="protein sequence ID" value="VAV86646.1"/>
    <property type="molecule type" value="Genomic_DNA"/>
</dbReference>
<dbReference type="GO" id="GO:0098797">
    <property type="term" value="C:plasma membrane protein complex"/>
    <property type="evidence" value="ECO:0007669"/>
    <property type="project" value="TreeGrafter"/>
</dbReference>
<evidence type="ECO:0000256" key="5">
    <source>
        <dbReference type="ARBA" id="ARBA00022989"/>
    </source>
</evidence>
<evidence type="ECO:0000256" key="3">
    <source>
        <dbReference type="ARBA" id="ARBA00022475"/>
    </source>
</evidence>
<feature type="domain" description="ABC3 transporter permease C-terminal" evidence="8">
    <location>
        <begin position="285"/>
        <end position="418"/>
    </location>
</feature>
<dbReference type="InterPro" id="IPR003838">
    <property type="entry name" value="ABC3_permease_C"/>
</dbReference>
<comment type="subcellular location">
    <subcellularLocation>
        <location evidence="1">Cell membrane</location>
        <topology evidence="1">Multi-pass membrane protein</topology>
    </subcellularLocation>
</comment>
<keyword evidence="6 7" id="KW-0472">Membrane</keyword>
<sequence>MTDMQPDARPFSAFERTIAMRYLRPRRKEGFVSAIAGFSFVGIALGVAALIIVMAVMNGFRTELLNQVLGFNGHAMVLPMSSGQPIADYKIRVEMLKKQPDVVKAIPFVEGQILVSSNRSNTGALVRGMSEADIKTLPGINNSSLRGSFDNFDKLRGVAIGYKMAWQHGVNLGDKITLVSPEGPATIFGSAPRIRGYPVVAIFEAGMSEYDKNVVFMGFSEAQDYFAVDDGASAIEIVVNEPDDIENIIAKIKPAIGPGVQFVSWKRSNASLRNALAVERNVMFLILTLIIVIATMNIISGLIMLVKGKGPDIAILRTMGASRGAIQRIFFMTGAIIGVLGTVVGVALGVLVSLNVESIRKGLEGLTGGKLFPDEIYFLSQLPAEMDISETIFVAAMAITFSFIATLYPSWQAAKLDPVEALRYG</sequence>
<feature type="transmembrane region" description="Helical" evidence="7">
    <location>
        <begin position="388"/>
        <end position="408"/>
    </location>
</feature>
<evidence type="ECO:0000256" key="4">
    <source>
        <dbReference type="ARBA" id="ARBA00022692"/>
    </source>
</evidence>
<feature type="domain" description="MacB-like periplasmic core" evidence="9">
    <location>
        <begin position="40"/>
        <end position="254"/>
    </location>
</feature>
<dbReference type="InterPro" id="IPR025857">
    <property type="entry name" value="MacB_PCD"/>
</dbReference>
<dbReference type="PANTHER" id="PTHR30489">
    <property type="entry name" value="LIPOPROTEIN-RELEASING SYSTEM TRANSMEMBRANE PROTEIN LOLE"/>
    <property type="match status" value="1"/>
</dbReference>
<dbReference type="AlphaFoldDB" id="A0A3B0RCK4"/>
<reference evidence="10" key="1">
    <citation type="submission" date="2018-06" db="EMBL/GenBank/DDBJ databases">
        <authorList>
            <person name="Zhirakovskaya E."/>
        </authorList>
    </citation>
    <scope>NUCLEOTIDE SEQUENCE</scope>
</reference>
<keyword evidence="3" id="KW-1003">Cell membrane</keyword>